<evidence type="ECO:0000313" key="3">
    <source>
        <dbReference type="Proteomes" id="UP000297776"/>
    </source>
</evidence>
<dbReference type="OrthoDB" id="2971941at2"/>
<name>A0A4Y8LDM2_9BACL</name>
<keyword evidence="1" id="KW-0812">Transmembrane</keyword>
<accession>A0A4Y8LDM2</accession>
<evidence type="ECO:0000313" key="2">
    <source>
        <dbReference type="EMBL" id="TFD99592.1"/>
    </source>
</evidence>
<dbReference type="RefSeq" id="WP_134382380.1">
    <property type="nucleotide sequence ID" value="NZ_SORX01000009.1"/>
</dbReference>
<dbReference type="Proteomes" id="UP000297776">
    <property type="component" value="Unassembled WGS sequence"/>
</dbReference>
<dbReference type="AlphaFoldDB" id="A0A4Y8LDM2"/>
<gene>
    <name evidence="2" type="ORF">E2626_13835</name>
</gene>
<protein>
    <submittedName>
        <fullName evidence="2">ABC transporter permease</fullName>
    </submittedName>
</protein>
<proteinExistence type="predicted"/>
<dbReference type="EMBL" id="SORX01000009">
    <property type="protein sequence ID" value="TFD99592.1"/>
    <property type="molecule type" value="Genomic_DNA"/>
</dbReference>
<comment type="caution">
    <text evidence="2">The sequence shown here is derived from an EMBL/GenBank/DDBJ whole genome shotgun (WGS) entry which is preliminary data.</text>
</comment>
<organism evidence="2 3">
    <name type="scientific">Jeotgalibacillus salarius</name>
    <dbReference type="NCBI Taxonomy" id="546023"/>
    <lineage>
        <taxon>Bacteria</taxon>
        <taxon>Bacillati</taxon>
        <taxon>Bacillota</taxon>
        <taxon>Bacilli</taxon>
        <taxon>Bacillales</taxon>
        <taxon>Caryophanaceae</taxon>
        <taxon>Jeotgalibacillus</taxon>
    </lineage>
</organism>
<reference evidence="2 3" key="1">
    <citation type="submission" date="2019-03" db="EMBL/GenBank/DDBJ databases">
        <authorList>
            <person name="Yang Y."/>
        </authorList>
    </citation>
    <scope>NUCLEOTIDE SEQUENCE [LARGE SCALE GENOMIC DNA]</scope>
    <source>
        <strain evidence="2 3">ASL-1</strain>
    </source>
</reference>
<sequence>MNKFWLTVIGITAAIVALSNLGSIVGLAVSLVITYIGVKGYFSSRKTWLKVVFASVAIIAGLSAVLNVPAILGVIAVYVLYVVWKKWNNSEAVSDFSYFEKQWQDLKKKSY</sequence>
<keyword evidence="3" id="KW-1185">Reference proteome</keyword>
<evidence type="ECO:0000256" key="1">
    <source>
        <dbReference type="SAM" id="Phobius"/>
    </source>
</evidence>
<keyword evidence="1" id="KW-1133">Transmembrane helix</keyword>
<feature type="transmembrane region" description="Helical" evidence="1">
    <location>
        <begin position="6"/>
        <end position="36"/>
    </location>
</feature>
<keyword evidence="1" id="KW-0472">Membrane</keyword>
<feature type="transmembrane region" description="Helical" evidence="1">
    <location>
        <begin position="48"/>
        <end position="81"/>
    </location>
</feature>